<comment type="subcellular location">
    <subcellularLocation>
        <location evidence="1">Membrane</location>
        <topology evidence="1">Multi-pass membrane protein</topology>
    </subcellularLocation>
</comment>
<dbReference type="STRING" id="389348.PNK_1660"/>
<dbReference type="PANTHER" id="PTHR11629">
    <property type="entry name" value="VACUOLAR PROTON ATPASES"/>
    <property type="match status" value="1"/>
</dbReference>
<dbReference type="GO" id="GO:0016787">
    <property type="term" value="F:hydrolase activity"/>
    <property type="evidence" value="ECO:0007669"/>
    <property type="project" value="UniProtKB-KW"/>
</dbReference>
<evidence type="ECO:0000313" key="10">
    <source>
        <dbReference type="EMBL" id="CUI17269.1"/>
    </source>
</evidence>
<feature type="transmembrane region" description="Helical" evidence="9">
    <location>
        <begin position="476"/>
        <end position="496"/>
    </location>
</feature>
<evidence type="ECO:0000256" key="1">
    <source>
        <dbReference type="ARBA" id="ARBA00004141"/>
    </source>
</evidence>
<keyword evidence="8" id="KW-0175">Coiled coil</keyword>
<dbReference type="PATRIC" id="fig|389348.3.peg.1860"/>
<dbReference type="GO" id="GO:0007035">
    <property type="term" value="P:vacuolar acidification"/>
    <property type="evidence" value="ECO:0007669"/>
    <property type="project" value="TreeGrafter"/>
</dbReference>
<dbReference type="InterPro" id="IPR002490">
    <property type="entry name" value="V-ATPase_116kDa_su"/>
</dbReference>
<dbReference type="GO" id="GO:0046961">
    <property type="term" value="F:proton-transporting ATPase activity, rotational mechanism"/>
    <property type="evidence" value="ECO:0007669"/>
    <property type="project" value="InterPro"/>
</dbReference>
<dbReference type="EC" id="3.6.3.14" evidence="10"/>
<feature type="transmembrane region" description="Helical" evidence="9">
    <location>
        <begin position="546"/>
        <end position="571"/>
    </location>
</feature>
<sequence length="638" mass="72649">MRKDVKKFLFLGPEDEKKQFFKQAQALGVIHFIDPHQSSSKDIPEDVQRLTSAIKVLRGLPIMEQEENFQGLHDDAIVERILTLHRDNEKLQEEMRVLRLEIARIEVFGDFSLRDLTEVEKEGKRRIQFFVARPNLFQNAELPEELIYVASDHNLDYYVAINERPVAYDKMIEIKIERSLGDLRKRMVGAKAEQHAIDQQLKSYAKYNEFLHQALVDKLNRYHLNNAQTYVQQAMDGLLFAVEGWVPATKVDQVEALIQKLNVYADEVAIEPADVVPTYLENSGFGRLGEDLVHVYDTPSASDKDPSKWVLWCFTLFFAFIIGDAGYGLVYLALALFLRYKYPNLKGVGKRVLNLFTVLCVGCIVWGTLMTSFFGMQIDINNPIRKISLVQWLAEKKVAYHIAHKDASYEHWVKEYPELGNEKDAYQFVSFVPNWEPSRGPVVLSKVSDSIMFELALFIGVVHLLLSLLRYGWRNIPNLGWALFLIGAYLYFPSYLQTPSFLNFIGGWDLTEGGKLGLQLMIGGIAFAWLSSIWKNGWTGIFEITVLIQVFADVLSYLRLYALGLAGAVVGATVNEIASGLPLLASLFLVMVAHFVNLLLGTMGGVIHGLRLNFLEWYHYSFEGGGKKFQPLKLLKIE</sequence>
<organism evidence="10 11">
    <name type="scientific">Candidatus Protochlamydia naegleriophila</name>
    <dbReference type="NCBI Taxonomy" id="389348"/>
    <lineage>
        <taxon>Bacteria</taxon>
        <taxon>Pseudomonadati</taxon>
        <taxon>Chlamydiota</taxon>
        <taxon>Chlamydiia</taxon>
        <taxon>Parachlamydiales</taxon>
        <taxon>Parachlamydiaceae</taxon>
        <taxon>Candidatus Protochlamydia</taxon>
    </lineage>
</organism>
<evidence type="ECO:0000256" key="9">
    <source>
        <dbReference type="SAM" id="Phobius"/>
    </source>
</evidence>
<keyword evidence="7 9" id="KW-0472">Membrane</keyword>
<dbReference type="Proteomes" id="UP000069902">
    <property type="component" value="Chromosome cPNK"/>
</dbReference>
<feature type="transmembrane region" description="Helical" evidence="9">
    <location>
        <begin position="516"/>
        <end position="534"/>
    </location>
</feature>
<keyword evidence="5 9" id="KW-1133">Transmembrane helix</keyword>
<evidence type="ECO:0000256" key="5">
    <source>
        <dbReference type="ARBA" id="ARBA00022989"/>
    </source>
</evidence>
<dbReference type="NCBIfam" id="NF004431">
    <property type="entry name" value="PRK05771.2-5"/>
    <property type="match status" value="1"/>
</dbReference>
<keyword evidence="11" id="KW-1185">Reference proteome</keyword>
<feature type="transmembrane region" description="Helical" evidence="9">
    <location>
        <begin position="352"/>
        <end position="374"/>
    </location>
</feature>
<evidence type="ECO:0000256" key="8">
    <source>
        <dbReference type="SAM" id="Coils"/>
    </source>
</evidence>
<feature type="transmembrane region" description="Helical" evidence="9">
    <location>
        <begin position="583"/>
        <end position="607"/>
    </location>
</feature>
<accession>A0A0U5JH38</accession>
<evidence type="ECO:0000256" key="7">
    <source>
        <dbReference type="ARBA" id="ARBA00023136"/>
    </source>
</evidence>
<dbReference type="EMBL" id="LN879502">
    <property type="protein sequence ID" value="CUI17269.1"/>
    <property type="molecule type" value="Genomic_DNA"/>
</dbReference>
<protein>
    <submittedName>
        <fullName evidence="10">V-type ATP synthase, subunit I</fullName>
        <ecNumber evidence="10">3.6.3.14</ecNumber>
    </submittedName>
</protein>
<keyword evidence="10" id="KW-0378">Hydrolase</keyword>
<evidence type="ECO:0000256" key="3">
    <source>
        <dbReference type="ARBA" id="ARBA00022448"/>
    </source>
</evidence>
<evidence type="ECO:0000256" key="4">
    <source>
        <dbReference type="ARBA" id="ARBA00022692"/>
    </source>
</evidence>
<proteinExistence type="inferred from homology"/>
<evidence type="ECO:0000313" key="11">
    <source>
        <dbReference type="Proteomes" id="UP000069902"/>
    </source>
</evidence>
<evidence type="ECO:0000256" key="6">
    <source>
        <dbReference type="ARBA" id="ARBA00023065"/>
    </source>
</evidence>
<dbReference type="AlphaFoldDB" id="A0A0U5JH38"/>
<dbReference type="InParanoid" id="A0A0U5JH38"/>
<keyword evidence="6" id="KW-0406">Ion transport</keyword>
<dbReference type="RefSeq" id="WP_059061419.1">
    <property type="nucleotide sequence ID" value="NZ_LN879502.1"/>
</dbReference>
<dbReference type="KEGG" id="pnl:PNK_1660"/>
<comment type="similarity">
    <text evidence="2">Belongs to the V-ATPase 116 kDa subunit family.</text>
</comment>
<reference evidence="11" key="1">
    <citation type="submission" date="2015-09" db="EMBL/GenBank/DDBJ databases">
        <authorList>
            <person name="Bertelli C."/>
        </authorList>
    </citation>
    <scope>NUCLEOTIDE SEQUENCE [LARGE SCALE GENOMIC DNA]</scope>
    <source>
        <strain evidence="11">KNic</strain>
    </source>
</reference>
<feature type="transmembrane region" description="Helical" evidence="9">
    <location>
        <begin position="309"/>
        <end position="340"/>
    </location>
</feature>
<gene>
    <name evidence="10" type="primary">ntpI</name>
    <name evidence="10" type="ORF">PNK_1660</name>
</gene>
<keyword evidence="3" id="KW-0813">Transport</keyword>
<dbReference type="GO" id="GO:0016471">
    <property type="term" value="C:vacuolar proton-transporting V-type ATPase complex"/>
    <property type="evidence" value="ECO:0007669"/>
    <property type="project" value="TreeGrafter"/>
</dbReference>
<dbReference type="GO" id="GO:0051117">
    <property type="term" value="F:ATPase binding"/>
    <property type="evidence" value="ECO:0007669"/>
    <property type="project" value="TreeGrafter"/>
</dbReference>
<dbReference type="PANTHER" id="PTHR11629:SF63">
    <property type="entry name" value="V-TYPE PROTON ATPASE SUBUNIT A"/>
    <property type="match status" value="1"/>
</dbReference>
<keyword evidence="4 9" id="KW-0812">Transmembrane</keyword>
<feature type="transmembrane region" description="Helical" evidence="9">
    <location>
        <begin position="451"/>
        <end position="469"/>
    </location>
</feature>
<name>A0A0U5JH38_9BACT</name>
<evidence type="ECO:0000256" key="2">
    <source>
        <dbReference type="ARBA" id="ARBA00009904"/>
    </source>
</evidence>
<feature type="coiled-coil region" evidence="8">
    <location>
        <begin position="81"/>
        <end position="108"/>
    </location>
</feature>
<dbReference type="GO" id="GO:0033179">
    <property type="term" value="C:proton-transporting V-type ATPase, V0 domain"/>
    <property type="evidence" value="ECO:0007669"/>
    <property type="project" value="InterPro"/>
</dbReference>
<dbReference type="Pfam" id="PF01496">
    <property type="entry name" value="V_ATPase_I"/>
    <property type="match status" value="1"/>
</dbReference>